<gene>
    <name evidence="1" type="ORF">PoB_003126200</name>
</gene>
<evidence type="ECO:0000313" key="2">
    <source>
        <dbReference type="Proteomes" id="UP000735302"/>
    </source>
</evidence>
<evidence type="ECO:0000313" key="1">
    <source>
        <dbReference type="EMBL" id="GFO04757.1"/>
    </source>
</evidence>
<accession>A0AAV4ACJ1</accession>
<reference evidence="1 2" key="1">
    <citation type="journal article" date="2021" name="Elife">
        <title>Chloroplast acquisition without the gene transfer in kleptoplastic sea slugs, Plakobranchus ocellatus.</title>
        <authorList>
            <person name="Maeda T."/>
            <person name="Takahashi S."/>
            <person name="Yoshida T."/>
            <person name="Shimamura S."/>
            <person name="Takaki Y."/>
            <person name="Nagai Y."/>
            <person name="Toyoda A."/>
            <person name="Suzuki Y."/>
            <person name="Arimoto A."/>
            <person name="Ishii H."/>
            <person name="Satoh N."/>
            <person name="Nishiyama T."/>
            <person name="Hasebe M."/>
            <person name="Maruyama T."/>
            <person name="Minagawa J."/>
            <person name="Obokata J."/>
            <person name="Shigenobu S."/>
        </authorList>
    </citation>
    <scope>NUCLEOTIDE SEQUENCE [LARGE SCALE GENOMIC DNA]</scope>
</reference>
<dbReference type="Proteomes" id="UP000735302">
    <property type="component" value="Unassembled WGS sequence"/>
</dbReference>
<name>A0AAV4ACJ1_9GAST</name>
<keyword evidence="2" id="KW-1185">Reference proteome</keyword>
<proteinExistence type="predicted"/>
<organism evidence="1 2">
    <name type="scientific">Plakobranchus ocellatus</name>
    <dbReference type="NCBI Taxonomy" id="259542"/>
    <lineage>
        <taxon>Eukaryota</taxon>
        <taxon>Metazoa</taxon>
        <taxon>Spiralia</taxon>
        <taxon>Lophotrochozoa</taxon>
        <taxon>Mollusca</taxon>
        <taxon>Gastropoda</taxon>
        <taxon>Heterobranchia</taxon>
        <taxon>Euthyneura</taxon>
        <taxon>Panpulmonata</taxon>
        <taxon>Sacoglossa</taxon>
        <taxon>Placobranchoidea</taxon>
        <taxon>Plakobranchidae</taxon>
        <taxon>Plakobranchus</taxon>
    </lineage>
</organism>
<sequence>MLWDLWLARKRSVVNKYHPYSLFCTTTVKLVLSQRADGLPQRCNTQADTSDAFTSQRSHPAWFTFASEKLECSKHASDDQIGHCN</sequence>
<comment type="caution">
    <text evidence="1">The sequence shown here is derived from an EMBL/GenBank/DDBJ whole genome shotgun (WGS) entry which is preliminary data.</text>
</comment>
<dbReference type="EMBL" id="BLXT01003741">
    <property type="protein sequence ID" value="GFO04757.1"/>
    <property type="molecule type" value="Genomic_DNA"/>
</dbReference>
<protein>
    <submittedName>
        <fullName evidence="1">Uncharacterized protein</fullName>
    </submittedName>
</protein>
<dbReference type="AlphaFoldDB" id="A0AAV4ACJ1"/>